<feature type="signal peptide" evidence="1">
    <location>
        <begin position="1"/>
        <end position="23"/>
    </location>
</feature>
<organism evidence="2 3">
    <name type="scientific">Vanilla planifolia</name>
    <name type="common">Vanilla</name>
    <dbReference type="NCBI Taxonomy" id="51239"/>
    <lineage>
        <taxon>Eukaryota</taxon>
        <taxon>Viridiplantae</taxon>
        <taxon>Streptophyta</taxon>
        <taxon>Embryophyta</taxon>
        <taxon>Tracheophyta</taxon>
        <taxon>Spermatophyta</taxon>
        <taxon>Magnoliopsida</taxon>
        <taxon>Liliopsida</taxon>
        <taxon>Asparagales</taxon>
        <taxon>Orchidaceae</taxon>
        <taxon>Vanilloideae</taxon>
        <taxon>Vanilleae</taxon>
        <taxon>Vanilla</taxon>
    </lineage>
</organism>
<keyword evidence="1" id="KW-0732">Signal</keyword>
<name>A0A835S0C6_VANPL</name>
<feature type="chain" id="PRO_5032344451" evidence="1">
    <location>
        <begin position="24"/>
        <end position="61"/>
    </location>
</feature>
<dbReference type="AlphaFoldDB" id="A0A835S0C6"/>
<dbReference type="EMBL" id="JADCNM010000001">
    <property type="protein sequence ID" value="KAG0501679.1"/>
    <property type="molecule type" value="Genomic_DNA"/>
</dbReference>
<evidence type="ECO:0000313" key="2">
    <source>
        <dbReference type="EMBL" id="KAG0501679.1"/>
    </source>
</evidence>
<reference evidence="2 3" key="1">
    <citation type="journal article" date="2020" name="Nat. Food">
        <title>A phased Vanilla planifolia genome enables genetic improvement of flavour and production.</title>
        <authorList>
            <person name="Hasing T."/>
            <person name="Tang H."/>
            <person name="Brym M."/>
            <person name="Khazi F."/>
            <person name="Huang T."/>
            <person name="Chambers A.H."/>
        </authorList>
    </citation>
    <scope>NUCLEOTIDE SEQUENCE [LARGE SCALE GENOMIC DNA]</scope>
    <source>
        <tissue evidence="2">Leaf</tissue>
    </source>
</reference>
<proteinExistence type="predicted"/>
<comment type="caution">
    <text evidence="2">The sequence shown here is derived from an EMBL/GenBank/DDBJ whole genome shotgun (WGS) entry which is preliminary data.</text>
</comment>
<evidence type="ECO:0000313" key="3">
    <source>
        <dbReference type="Proteomes" id="UP000639772"/>
    </source>
</evidence>
<dbReference type="Proteomes" id="UP000639772">
    <property type="component" value="Chromosome 1"/>
</dbReference>
<sequence>MMSVVLFHYSLVSWWILPPISVARTSHLCWCKVSPFWFFFQDSMAAKSELCPLLGEEEDFC</sequence>
<evidence type="ECO:0000256" key="1">
    <source>
        <dbReference type="SAM" id="SignalP"/>
    </source>
</evidence>
<protein>
    <submittedName>
        <fullName evidence="2">Uncharacterized protein</fullName>
    </submittedName>
</protein>
<gene>
    <name evidence="2" type="ORF">HPP92_001751</name>
</gene>
<accession>A0A835S0C6</accession>